<dbReference type="GO" id="GO:1990756">
    <property type="term" value="F:ubiquitin-like ligase-substrate adaptor activity"/>
    <property type="evidence" value="ECO:0007669"/>
    <property type="project" value="TreeGrafter"/>
</dbReference>
<feature type="domain" description="F-box" evidence="2">
    <location>
        <begin position="10"/>
        <end position="73"/>
    </location>
</feature>
<sequence>MTLQQSEKNTCTMEDLPEEVLEFILSLIPPYKDLHDCLLVSKRWRRCVLNVVKTRQRNLSKAISEFDIAWQSVIPVAMAPTITKRYSHAAVVHDNSMYVFGGCTCSMTTFNDLWRLDLSKRQWVRPLTMGTYPSPKACCTMVCYKDSLVLFGGWTHPASYPLHQTWHLFNELHVYDIIGNKWNCINTENSPPPTAGHSVSVHGKWMVVFGGLQRARNVVHSTKSNDIWKLNLETWSWYRQETVDVEHKKPVQRYGQSQTMLDDEHLLMMGGTGGTATYYSDVWILKMTGELWKWLPVEVRNSGDAPPNLWCIPVCKVGNKIIVLSRSRQNHTPPIMYISKRVWVPPRGDTDQEKNKERKVKQVDKDENVNGKRGTFSVRRNVAEESQPGPSHANSTNNSNNNNQNSNSQQSNNASAAGISLSAFNTTENSTAKVDHRRERRLENLRRLEEKLKKQMKDISESWSTPSPKKQKRNVLGMYVLDISHALDPQPYVTWLPLKNNGIFSEGPEETVLYSLVAGKSELIMFGGIQKDVSSLSCTTTNLSNQVTNSLHFITAPKYII</sequence>
<keyword evidence="4" id="KW-1185">Reference proteome</keyword>
<dbReference type="Gene3D" id="2.120.10.80">
    <property type="entry name" value="Kelch-type beta propeller"/>
    <property type="match status" value="1"/>
</dbReference>
<organism evidence="3 4">
    <name type="scientific">Aquatica leii</name>
    <dbReference type="NCBI Taxonomy" id="1421715"/>
    <lineage>
        <taxon>Eukaryota</taxon>
        <taxon>Metazoa</taxon>
        <taxon>Ecdysozoa</taxon>
        <taxon>Arthropoda</taxon>
        <taxon>Hexapoda</taxon>
        <taxon>Insecta</taxon>
        <taxon>Pterygota</taxon>
        <taxon>Neoptera</taxon>
        <taxon>Endopterygota</taxon>
        <taxon>Coleoptera</taxon>
        <taxon>Polyphaga</taxon>
        <taxon>Elateriformia</taxon>
        <taxon>Elateroidea</taxon>
        <taxon>Lampyridae</taxon>
        <taxon>Luciolinae</taxon>
        <taxon>Aquatica</taxon>
    </lineage>
</organism>
<dbReference type="CDD" id="cd22110">
    <property type="entry name" value="F-box_FBXO42"/>
    <property type="match status" value="1"/>
</dbReference>
<proteinExistence type="predicted"/>
<evidence type="ECO:0000259" key="2">
    <source>
        <dbReference type="PROSITE" id="PS50181"/>
    </source>
</evidence>
<dbReference type="PANTHER" id="PTHR46432:SF1">
    <property type="entry name" value="F-BOX ONLY PROTEIN 42"/>
    <property type="match status" value="1"/>
</dbReference>
<evidence type="ECO:0000313" key="4">
    <source>
        <dbReference type="Proteomes" id="UP001353858"/>
    </source>
</evidence>
<gene>
    <name evidence="3" type="ORF">RN001_007905</name>
</gene>
<dbReference type="EMBL" id="JARPUR010000003">
    <property type="protein sequence ID" value="KAK4879759.1"/>
    <property type="molecule type" value="Genomic_DNA"/>
</dbReference>
<name>A0AAN7P9J6_9COLE</name>
<reference evidence="4" key="1">
    <citation type="submission" date="2023-01" db="EMBL/GenBank/DDBJ databases">
        <title>Key to firefly adult light organ development and bioluminescence: homeobox transcription factors regulate luciferase expression and transportation to peroxisome.</title>
        <authorList>
            <person name="Fu X."/>
        </authorList>
    </citation>
    <scope>NUCLEOTIDE SEQUENCE [LARGE SCALE GENOMIC DNA]</scope>
</reference>
<dbReference type="AlphaFoldDB" id="A0AAN7P9J6"/>
<dbReference type="Pfam" id="PF12937">
    <property type="entry name" value="F-box-like"/>
    <property type="match status" value="1"/>
</dbReference>
<accession>A0AAN7P9J6</accession>
<evidence type="ECO:0000256" key="1">
    <source>
        <dbReference type="SAM" id="MobiDB-lite"/>
    </source>
</evidence>
<dbReference type="GO" id="GO:0019005">
    <property type="term" value="C:SCF ubiquitin ligase complex"/>
    <property type="evidence" value="ECO:0007669"/>
    <property type="project" value="TreeGrafter"/>
</dbReference>
<protein>
    <recommendedName>
        <fullName evidence="2">F-box domain-containing protein</fullName>
    </recommendedName>
</protein>
<dbReference type="InterPro" id="IPR015915">
    <property type="entry name" value="Kelch-typ_b-propeller"/>
</dbReference>
<dbReference type="Proteomes" id="UP001353858">
    <property type="component" value="Unassembled WGS sequence"/>
</dbReference>
<evidence type="ECO:0000313" key="3">
    <source>
        <dbReference type="EMBL" id="KAK4879759.1"/>
    </source>
</evidence>
<dbReference type="InterPro" id="IPR036047">
    <property type="entry name" value="F-box-like_dom_sf"/>
</dbReference>
<dbReference type="Gene3D" id="1.20.1280.50">
    <property type="match status" value="1"/>
</dbReference>
<dbReference type="PROSITE" id="PS50181">
    <property type="entry name" value="FBOX"/>
    <property type="match status" value="1"/>
</dbReference>
<feature type="compositionally biased region" description="Basic and acidic residues" evidence="1">
    <location>
        <begin position="348"/>
        <end position="370"/>
    </location>
</feature>
<dbReference type="PANTHER" id="PTHR46432">
    <property type="entry name" value="F-BOX ONLY PROTEIN 42"/>
    <property type="match status" value="1"/>
</dbReference>
<dbReference type="InterPro" id="IPR001810">
    <property type="entry name" value="F-box_dom"/>
</dbReference>
<dbReference type="SUPFAM" id="SSF81383">
    <property type="entry name" value="F-box domain"/>
    <property type="match status" value="1"/>
</dbReference>
<feature type="compositionally biased region" description="Low complexity" evidence="1">
    <location>
        <begin position="393"/>
        <end position="414"/>
    </location>
</feature>
<dbReference type="Pfam" id="PF13415">
    <property type="entry name" value="Beta-prop_FBX42"/>
    <property type="match status" value="1"/>
</dbReference>
<dbReference type="SUPFAM" id="SSF117281">
    <property type="entry name" value="Kelch motif"/>
    <property type="match status" value="1"/>
</dbReference>
<feature type="region of interest" description="Disordered" evidence="1">
    <location>
        <begin position="345"/>
        <end position="414"/>
    </location>
</feature>
<comment type="caution">
    <text evidence="3">The sequence shown here is derived from an EMBL/GenBank/DDBJ whole genome shotgun (WGS) entry which is preliminary data.</text>
</comment>
<dbReference type="InterPro" id="IPR052821">
    <property type="entry name" value="F-box_only_SRC"/>
</dbReference>